<evidence type="ECO:0000313" key="1">
    <source>
        <dbReference type="EMBL" id="OAD77784.1"/>
    </source>
</evidence>
<dbReference type="GeneID" id="29001623"/>
<protein>
    <recommendedName>
        <fullName evidence="3">Long chronological lifespan protein 2</fullName>
    </recommendedName>
</protein>
<gene>
    <name evidence="1" type="ORF">PHYBLDRAFT_60905</name>
</gene>
<dbReference type="VEuPathDB" id="FungiDB:PHYBLDRAFT_60905"/>
<keyword evidence="2" id="KW-1185">Reference proteome</keyword>
<dbReference type="AlphaFoldDB" id="A0A167PEX6"/>
<proteinExistence type="predicted"/>
<name>A0A167PEX6_PHYB8</name>
<dbReference type="EMBL" id="KV440974">
    <property type="protein sequence ID" value="OAD77784.1"/>
    <property type="molecule type" value="Genomic_DNA"/>
</dbReference>
<evidence type="ECO:0008006" key="3">
    <source>
        <dbReference type="Google" id="ProtNLM"/>
    </source>
</evidence>
<sequence>MSTRNGIGYGGGRHDLSPQLKLSWTERKTIKENTGNEKSKKMTAKCFREQVLRQSCRKYNESIAKTLSIHETAKERLLSLSVIWPVDKKKPPFPQILVSTTVTDHSVFKAFGRTEKSNNPSTMQHHHYFFVCLILMTFIHWECEAFDFKSMLFGQQEVPLGAPPQFGFPETPASRKSDLVNCNGYLCESTLKCVREPSNCPCKLKTDIKCRIGDWYTCIRGDQTCSMIEYLD</sequence>
<dbReference type="Proteomes" id="UP000077315">
    <property type="component" value="Unassembled WGS sequence"/>
</dbReference>
<dbReference type="OrthoDB" id="2234316at2759"/>
<evidence type="ECO:0000313" key="2">
    <source>
        <dbReference type="Proteomes" id="UP000077315"/>
    </source>
</evidence>
<organism evidence="1 2">
    <name type="scientific">Phycomyces blakesleeanus (strain ATCC 8743b / DSM 1359 / FGSC 10004 / NBRC 33097 / NRRL 1555)</name>
    <dbReference type="NCBI Taxonomy" id="763407"/>
    <lineage>
        <taxon>Eukaryota</taxon>
        <taxon>Fungi</taxon>
        <taxon>Fungi incertae sedis</taxon>
        <taxon>Mucoromycota</taxon>
        <taxon>Mucoromycotina</taxon>
        <taxon>Mucoromycetes</taxon>
        <taxon>Mucorales</taxon>
        <taxon>Phycomycetaceae</taxon>
        <taxon>Phycomyces</taxon>
    </lineage>
</organism>
<dbReference type="RefSeq" id="XP_018295824.1">
    <property type="nucleotide sequence ID" value="XM_018440717.1"/>
</dbReference>
<accession>A0A167PEX6</accession>
<dbReference type="InParanoid" id="A0A167PEX6"/>
<reference evidence="2" key="1">
    <citation type="submission" date="2015-06" db="EMBL/GenBank/DDBJ databases">
        <title>Expansion of signal transduction pathways in fungi by whole-genome duplication.</title>
        <authorList>
            <consortium name="DOE Joint Genome Institute"/>
            <person name="Corrochano L.M."/>
            <person name="Kuo A."/>
            <person name="Marcet-Houben M."/>
            <person name="Polaino S."/>
            <person name="Salamov A."/>
            <person name="Villalobos J.M."/>
            <person name="Alvarez M.I."/>
            <person name="Avalos J."/>
            <person name="Benito E.P."/>
            <person name="Benoit I."/>
            <person name="Burger G."/>
            <person name="Camino L.P."/>
            <person name="Canovas D."/>
            <person name="Cerda-Olmedo E."/>
            <person name="Cheng J.-F."/>
            <person name="Dominguez A."/>
            <person name="Elias M."/>
            <person name="Eslava A.P."/>
            <person name="Glaser F."/>
            <person name="Grimwood J."/>
            <person name="Gutierrez G."/>
            <person name="Heitman J."/>
            <person name="Henrissat B."/>
            <person name="Iturriaga E.A."/>
            <person name="Lang B.F."/>
            <person name="Lavin J.L."/>
            <person name="Lee S."/>
            <person name="Li W."/>
            <person name="Lindquist E."/>
            <person name="Lopez-Garcia S."/>
            <person name="Luque E.M."/>
            <person name="Marcos A.T."/>
            <person name="Martin J."/>
            <person name="McCluskey K."/>
            <person name="Medina H.R."/>
            <person name="Miralles-Duran A."/>
            <person name="Miyazaki A."/>
            <person name="Munoz-Torres E."/>
            <person name="Oguiza J.A."/>
            <person name="Ohm R."/>
            <person name="Olmedo M."/>
            <person name="Orejas M."/>
            <person name="Ortiz-Castellanos L."/>
            <person name="Pisabarro A.G."/>
            <person name="Rodriguez-Romero J."/>
            <person name="Ruiz-Herrera J."/>
            <person name="Ruiz-Vazquez R."/>
            <person name="Sanz C."/>
            <person name="Schackwitz W."/>
            <person name="Schmutz J."/>
            <person name="Shahriari M."/>
            <person name="Shelest E."/>
            <person name="Silva-Franco F."/>
            <person name="Soanes D."/>
            <person name="Syed K."/>
            <person name="Tagua V.G."/>
            <person name="Talbot N.J."/>
            <person name="Thon M."/>
            <person name="De vries R.P."/>
            <person name="Wiebenga A."/>
            <person name="Yadav J.S."/>
            <person name="Braun E.L."/>
            <person name="Baker S."/>
            <person name="Garre V."/>
            <person name="Horwitz B."/>
            <person name="Torres-Martinez S."/>
            <person name="Idnurm A."/>
            <person name="Herrera-Estrella A."/>
            <person name="Gabaldon T."/>
            <person name="Grigoriev I.V."/>
        </authorList>
    </citation>
    <scope>NUCLEOTIDE SEQUENCE [LARGE SCALE GENOMIC DNA]</scope>
    <source>
        <strain evidence="2">NRRL 1555(-)</strain>
    </source>
</reference>
<dbReference type="STRING" id="763407.A0A167PEX6"/>